<sequence>MAHTSRPAPSPYTFSVRDIVRRPGAQRLVSEVFPAPAVLGTDLIAVPEGAEVRLELSLESVQEGIWVSGTVHGTAIGECGRCLDEVRQQVAAPVQGLFEYPDSRTAGEDEDSEDVFEFDGENLELEEVVRDAVVTNLPFTPLCDPDCPGLCDQCGARLADDPDHAHEVLDPRWAALKSLTDEKES</sequence>
<dbReference type="Pfam" id="PF02620">
    <property type="entry name" value="YceD"/>
    <property type="match status" value="1"/>
</dbReference>
<evidence type="ECO:0000313" key="1">
    <source>
        <dbReference type="EMBL" id="MDN4476737.1"/>
    </source>
</evidence>
<dbReference type="PANTHER" id="PTHR34374">
    <property type="entry name" value="LARGE RIBOSOMAL RNA SUBUNIT ACCUMULATION PROTEIN YCED HOMOLOG 1, CHLOROPLASTIC"/>
    <property type="match status" value="1"/>
</dbReference>
<organism evidence="1 2">
    <name type="scientific">Demequina litoralis</name>
    <dbReference type="NCBI Taxonomy" id="3051660"/>
    <lineage>
        <taxon>Bacteria</taxon>
        <taxon>Bacillati</taxon>
        <taxon>Actinomycetota</taxon>
        <taxon>Actinomycetes</taxon>
        <taxon>Micrococcales</taxon>
        <taxon>Demequinaceae</taxon>
        <taxon>Demequina</taxon>
    </lineage>
</organism>
<reference evidence="1" key="1">
    <citation type="submission" date="2023-06" db="EMBL/GenBank/DDBJ databases">
        <title>Sysu t00192.</title>
        <authorList>
            <person name="Gao L."/>
            <person name="Fang B.-Z."/>
            <person name="Li W.-J."/>
        </authorList>
    </citation>
    <scope>NUCLEOTIDE SEQUENCE</scope>
    <source>
        <strain evidence="1">SYSU T00192</strain>
    </source>
</reference>
<dbReference type="InterPro" id="IPR003772">
    <property type="entry name" value="YceD"/>
</dbReference>
<protein>
    <submittedName>
        <fullName evidence="1">YceD family protein</fullName>
    </submittedName>
</protein>
<dbReference type="EMBL" id="JAUHPW010000011">
    <property type="protein sequence ID" value="MDN4476737.1"/>
    <property type="molecule type" value="Genomic_DNA"/>
</dbReference>
<accession>A0ABT8GCN7</accession>
<comment type="caution">
    <text evidence="1">The sequence shown here is derived from an EMBL/GenBank/DDBJ whole genome shotgun (WGS) entry which is preliminary data.</text>
</comment>
<dbReference type="PANTHER" id="PTHR34374:SF1">
    <property type="entry name" value="LARGE RIBOSOMAL RNA SUBUNIT ACCUMULATION PROTEIN YCED HOMOLOG 1, CHLOROPLASTIC"/>
    <property type="match status" value="1"/>
</dbReference>
<keyword evidence="2" id="KW-1185">Reference proteome</keyword>
<gene>
    <name evidence="1" type="ORF">QQX09_12825</name>
</gene>
<evidence type="ECO:0000313" key="2">
    <source>
        <dbReference type="Proteomes" id="UP001172728"/>
    </source>
</evidence>
<dbReference type="Proteomes" id="UP001172728">
    <property type="component" value="Unassembled WGS sequence"/>
</dbReference>
<name>A0ABT8GCN7_9MICO</name>
<proteinExistence type="predicted"/>